<feature type="transmembrane region" description="Helical" evidence="5">
    <location>
        <begin position="6"/>
        <end position="24"/>
    </location>
</feature>
<feature type="transmembrane region" description="Helical" evidence="5">
    <location>
        <begin position="36"/>
        <end position="57"/>
    </location>
</feature>
<dbReference type="WBParaSite" id="TTAC_0001038301-mRNA-1">
    <property type="protein sequence ID" value="TTAC_0001038301-mRNA-1"/>
    <property type="gene ID" value="TTAC_0001038301"/>
</dbReference>
<dbReference type="Gene3D" id="1.20.120.350">
    <property type="entry name" value="Voltage-gated potassium channels. Chain C"/>
    <property type="match status" value="1"/>
</dbReference>
<feature type="transmembrane region" description="Helical" evidence="5">
    <location>
        <begin position="252"/>
        <end position="274"/>
    </location>
</feature>
<evidence type="ECO:0000256" key="5">
    <source>
        <dbReference type="SAM" id="Phobius"/>
    </source>
</evidence>
<keyword evidence="4 5" id="KW-0472">Membrane</keyword>
<protein>
    <submittedName>
        <fullName evidence="7">Ion_trans domain-containing protein</fullName>
    </submittedName>
</protein>
<evidence type="ECO:0000256" key="4">
    <source>
        <dbReference type="ARBA" id="ARBA00023136"/>
    </source>
</evidence>
<dbReference type="GO" id="GO:0070509">
    <property type="term" value="P:calcium ion import"/>
    <property type="evidence" value="ECO:0007669"/>
    <property type="project" value="TreeGrafter"/>
</dbReference>
<evidence type="ECO:0000313" key="7">
    <source>
        <dbReference type="WBParaSite" id="TTAC_0001038301-mRNA-1"/>
    </source>
</evidence>
<dbReference type="InterPro" id="IPR043203">
    <property type="entry name" value="VGCC_Ca_Na"/>
</dbReference>
<feature type="transmembrane region" description="Helical" evidence="5">
    <location>
        <begin position="94"/>
        <end position="113"/>
    </location>
</feature>
<dbReference type="AlphaFoldDB" id="A0A0R3XA06"/>
<reference evidence="7" key="1">
    <citation type="submission" date="2017-02" db="UniProtKB">
        <authorList>
            <consortium name="WormBaseParasite"/>
        </authorList>
    </citation>
    <scope>IDENTIFICATION</scope>
</reference>
<dbReference type="PANTHER" id="PTHR10037:SF293">
    <property type="entry name" value="EF-HAND DOMAIN-CONTAINING PROTEIN"/>
    <property type="match status" value="1"/>
</dbReference>
<dbReference type="GO" id="GO:0043005">
    <property type="term" value="C:neuron projection"/>
    <property type="evidence" value="ECO:0007669"/>
    <property type="project" value="TreeGrafter"/>
</dbReference>
<dbReference type="PANTHER" id="PTHR10037">
    <property type="entry name" value="VOLTAGE-GATED CATION CHANNEL CALCIUM AND SODIUM"/>
    <property type="match status" value="1"/>
</dbReference>
<dbReference type="Pfam" id="PF00520">
    <property type="entry name" value="Ion_trans"/>
    <property type="match status" value="1"/>
</dbReference>
<dbReference type="STRING" id="6205.A0A0R3XA06"/>
<comment type="subcellular location">
    <subcellularLocation>
        <location evidence="1">Membrane</location>
        <topology evidence="1">Multi-pass membrane protein</topology>
    </subcellularLocation>
</comment>
<feature type="domain" description="Ion transport" evidence="6">
    <location>
        <begin position="2"/>
        <end position="274"/>
    </location>
</feature>
<accession>A0A0R3XA06</accession>
<dbReference type="GO" id="GO:0008332">
    <property type="term" value="F:low voltage-gated calcium channel activity"/>
    <property type="evidence" value="ECO:0007669"/>
    <property type="project" value="TreeGrafter"/>
</dbReference>
<name>A0A0R3XA06_HYDTA</name>
<dbReference type="GO" id="GO:0005248">
    <property type="term" value="F:voltage-gated sodium channel activity"/>
    <property type="evidence" value="ECO:0007669"/>
    <property type="project" value="TreeGrafter"/>
</dbReference>
<dbReference type="GO" id="GO:0086010">
    <property type="term" value="P:membrane depolarization during action potential"/>
    <property type="evidence" value="ECO:0007669"/>
    <property type="project" value="TreeGrafter"/>
</dbReference>
<dbReference type="Gene3D" id="1.10.287.70">
    <property type="match status" value="1"/>
</dbReference>
<dbReference type="SUPFAM" id="SSF81324">
    <property type="entry name" value="Voltage-gated potassium channels"/>
    <property type="match status" value="1"/>
</dbReference>
<evidence type="ECO:0000256" key="3">
    <source>
        <dbReference type="ARBA" id="ARBA00022989"/>
    </source>
</evidence>
<dbReference type="InterPro" id="IPR027359">
    <property type="entry name" value="Volt_channel_dom_sf"/>
</dbReference>
<evidence type="ECO:0000259" key="6">
    <source>
        <dbReference type="Pfam" id="PF00520"/>
    </source>
</evidence>
<dbReference type="GO" id="GO:0001518">
    <property type="term" value="C:voltage-gated sodium channel complex"/>
    <property type="evidence" value="ECO:0007669"/>
    <property type="project" value="TreeGrafter"/>
</dbReference>
<organism evidence="7">
    <name type="scientific">Hydatigena taeniaeformis</name>
    <name type="common">Feline tapeworm</name>
    <name type="synonym">Taenia taeniaeformis</name>
    <dbReference type="NCBI Taxonomy" id="6205"/>
    <lineage>
        <taxon>Eukaryota</taxon>
        <taxon>Metazoa</taxon>
        <taxon>Spiralia</taxon>
        <taxon>Lophotrochozoa</taxon>
        <taxon>Platyhelminthes</taxon>
        <taxon>Cestoda</taxon>
        <taxon>Eucestoda</taxon>
        <taxon>Cyclophyllidea</taxon>
        <taxon>Taeniidae</taxon>
        <taxon>Hydatigera</taxon>
    </lineage>
</organism>
<keyword evidence="3 5" id="KW-1133">Transmembrane helix</keyword>
<proteinExistence type="predicted"/>
<evidence type="ECO:0000256" key="2">
    <source>
        <dbReference type="ARBA" id="ARBA00022692"/>
    </source>
</evidence>
<sequence length="276" mass="30093">LENYFLGIFTCEAILKIVALGFVLQSGAYLRNVWNLLDFTVVITGYITVFAQTGTGIDLRTLRAVRVLRPLKLVSGIPSLQVVLKSLIKAMAPLLQIGLLVLFGIVVLAIVGLEFYGGGFHLTCFDEQNPQELPNSIPTVARLVPCVITNDTHTHGKGVPPGAFVCPTGYVCKGYWEGPNFGITSFDNIGYSMLTVFQCITMEGWTDIMSSVSSLTFSLSQSSSALSSTPPHSHYSSMPLQTDFAFGNRFNFYYFLTLIVVGSFFMLNLVLGVLSG</sequence>
<keyword evidence="2 5" id="KW-0812">Transmembrane</keyword>
<evidence type="ECO:0000256" key="1">
    <source>
        <dbReference type="ARBA" id="ARBA00004141"/>
    </source>
</evidence>
<dbReference type="InterPro" id="IPR005821">
    <property type="entry name" value="Ion_trans_dom"/>
</dbReference>